<sequence length="86" mass="9931">YFAFKIFSITIVVILLIIVIGYLIQGFFFVSRYFMVPVQVGIHMCFILLGIKVGYTLLKLIHPRLNLNLAGKIENNNRRAKSKNTR</sequence>
<dbReference type="EMBL" id="BART01035602">
    <property type="protein sequence ID" value="GAH15969.1"/>
    <property type="molecule type" value="Genomic_DNA"/>
</dbReference>
<comment type="caution">
    <text evidence="2">The sequence shown here is derived from an EMBL/GenBank/DDBJ whole genome shotgun (WGS) entry which is preliminary data.</text>
</comment>
<reference evidence="2" key="1">
    <citation type="journal article" date="2014" name="Front. Microbiol.">
        <title>High frequency of phylogenetically diverse reductive dehalogenase-homologous genes in deep subseafloor sedimentary metagenomes.</title>
        <authorList>
            <person name="Kawai M."/>
            <person name="Futagami T."/>
            <person name="Toyoda A."/>
            <person name="Takaki Y."/>
            <person name="Nishi S."/>
            <person name="Hori S."/>
            <person name="Arai W."/>
            <person name="Tsubouchi T."/>
            <person name="Morono Y."/>
            <person name="Uchiyama I."/>
            <person name="Ito T."/>
            <person name="Fujiyama A."/>
            <person name="Inagaki F."/>
            <person name="Takami H."/>
        </authorList>
    </citation>
    <scope>NUCLEOTIDE SEQUENCE</scope>
    <source>
        <strain evidence="2">Expedition CK06-06</strain>
    </source>
</reference>
<feature type="transmembrane region" description="Helical" evidence="1">
    <location>
        <begin position="7"/>
        <end position="28"/>
    </location>
</feature>
<evidence type="ECO:0000256" key="1">
    <source>
        <dbReference type="SAM" id="Phobius"/>
    </source>
</evidence>
<protein>
    <submittedName>
        <fullName evidence="2">Uncharacterized protein</fullName>
    </submittedName>
</protein>
<proteinExistence type="predicted"/>
<keyword evidence="1" id="KW-0472">Membrane</keyword>
<keyword evidence="1" id="KW-0812">Transmembrane</keyword>
<gene>
    <name evidence="2" type="ORF">S01H4_60392</name>
</gene>
<evidence type="ECO:0000313" key="2">
    <source>
        <dbReference type="EMBL" id="GAH15969.1"/>
    </source>
</evidence>
<dbReference type="AlphaFoldDB" id="X1EFQ9"/>
<feature type="transmembrane region" description="Helical" evidence="1">
    <location>
        <begin position="40"/>
        <end position="58"/>
    </location>
</feature>
<feature type="non-terminal residue" evidence="2">
    <location>
        <position position="1"/>
    </location>
</feature>
<accession>X1EFQ9</accession>
<organism evidence="2">
    <name type="scientific">marine sediment metagenome</name>
    <dbReference type="NCBI Taxonomy" id="412755"/>
    <lineage>
        <taxon>unclassified sequences</taxon>
        <taxon>metagenomes</taxon>
        <taxon>ecological metagenomes</taxon>
    </lineage>
</organism>
<name>X1EFQ9_9ZZZZ</name>
<keyword evidence="1" id="KW-1133">Transmembrane helix</keyword>